<proteinExistence type="predicted"/>
<organism evidence="3 4">
    <name type="scientific">Petromyces alliaceus</name>
    <name type="common">Aspergillus alliaceus</name>
    <dbReference type="NCBI Taxonomy" id="209559"/>
    <lineage>
        <taxon>Eukaryota</taxon>
        <taxon>Fungi</taxon>
        <taxon>Dikarya</taxon>
        <taxon>Ascomycota</taxon>
        <taxon>Pezizomycotina</taxon>
        <taxon>Eurotiomycetes</taxon>
        <taxon>Eurotiomycetidae</taxon>
        <taxon>Eurotiales</taxon>
        <taxon>Aspergillaceae</taxon>
        <taxon>Aspergillus</taxon>
        <taxon>Aspergillus subgen. Circumdati</taxon>
    </lineage>
</organism>
<dbReference type="PROSITE" id="PS00108">
    <property type="entry name" value="PROTEIN_KINASE_ST"/>
    <property type="match status" value="1"/>
</dbReference>
<dbReference type="PANTHER" id="PTHR11909">
    <property type="entry name" value="CASEIN KINASE-RELATED"/>
    <property type="match status" value="1"/>
</dbReference>
<feature type="domain" description="Protein kinase" evidence="2">
    <location>
        <begin position="70"/>
        <end position="339"/>
    </location>
</feature>
<dbReference type="EC" id="2.7.11.1" evidence="1"/>
<dbReference type="Proteomes" id="UP000541154">
    <property type="component" value="Unassembled WGS sequence"/>
</dbReference>
<dbReference type="GO" id="GO:0004674">
    <property type="term" value="F:protein serine/threonine kinase activity"/>
    <property type="evidence" value="ECO:0007669"/>
    <property type="project" value="UniProtKB-EC"/>
</dbReference>
<gene>
    <name evidence="3" type="ORF">ETB97_008139</name>
</gene>
<reference evidence="3 4" key="1">
    <citation type="submission" date="2019-04" db="EMBL/GenBank/DDBJ databases">
        <title>Aspergillus burnettii sp. nov., novel species from soil in southeast Queensland.</title>
        <authorList>
            <person name="Gilchrist C.L.M."/>
            <person name="Pitt J.I."/>
            <person name="Lange L."/>
            <person name="Lacey H.J."/>
            <person name="Vuong D."/>
            <person name="Midgley D.J."/>
            <person name="Greenfield P."/>
            <person name="Bradbury M."/>
            <person name="Lacey E."/>
            <person name="Busk P.K."/>
            <person name="Pilgaard B."/>
            <person name="Chooi Y.H."/>
            <person name="Piggott A.M."/>
        </authorList>
    </citation>
    <scope>NUCLEOTIDE SEQUENCE [LARGE SCALE GENOMIC DNA]</scope>
    <source>
        <strain evidence="3 4">FRR 5400</strain>
    </source>
</reference>
<dbReference type="InterPro" id="IPR008271">
    <property type="entry name" value="Ser/Thr_kinase_AS"/>
</dbReference>
<dbReference type="Gene3D" id="1.10.510.10">
    <property type="entry name" value="Transferase(Phosphotransferase) domain 1"/>
    <property type="match status" value="1"/>
</dbReference>
<dbReference type="InterPro" id="IPR050235">
    <property type="entry name" value="CK1_Ser-Thr_kinase"/>
</dbReference>
<evidence type="ECO:0000256" key="1">
    <source>
        <dbReference type="ARBA" id="ARBA00012513"/>
    </source>
</evidence>
<dbReference type="Pfam" id="PF00069">
    <property type="entry name" value="Pkinase"/>
    <property type="match status" value="1"/>
</dbReference>
<accession>A0A8H5ZVL7</accession>
<dbReference type="Gene3D" id="3.40.50.150">
    <property type="entry name" value="Vaccinia Virus protein VP39"/>
    <property type="match status" value="1"/>
</dbReference>
<evidence type="ECO:0000259" key="2">
    <source>
        <dbReference type="PROSITE" id="PS50011"/>
    </source>
</evidence>
<evidence type="ECO:0000313" key="4">
    <source>
        <dbReference type="Proteomes" id="UP000541154"/>
    </source>
</evidence>
<dbReference type="InterPro" id="IPR011009">
    <property type="entry name" value="Kinase-like_dom_sf"/>
</dbReference>
<dbReference type="SMART" id="SM00220">
    <property type="entry name" value="S_TKc"/>
    <property type="match status" value="1"/>
</dbReference>
<protein>
    <recommendedName>
        <fullName evidence="1">non-specific serine/threonine protein kinase</fullName>
        <ecNumber evidence="1">2.7.11.1</ecNumber>
    </recommendedName>
</protein>
<comment type="caution">
    <text evidence="3">The sequence shown here is derived from an EMBL/GenBank/DDBJ whole genome shotgun (WGS) entry which is preliminary data.</text>
</comment>
<dbReference type="InterPro" id="IPR029063">
    <property type="entry name" value="SAM-dependent_MTases_sf"/>
</dbReference>
<feature type="non-terminal residue" evidence="3">
    <location>
        <position position="1"/>
    </location>
</feature>
<dbReference type="PROSITE" id="PS50011">
    <property type="entry name" value="PROTEIN_KINASE_DOM"/>
    <property type="match status" value="1"/>
</dbReference>
<sequence>MIDGERGGWIHVHENVDIREIELKKADITAEIGKLRAGVLGLPVVVGLAECRHVEQVKTYAPGVMHCVYDMKLLSYTSGGEGDVYLARDYKTNRDVAVKLSKTHHSYDHEVGGYGGLAGISGIPEIYWAGQDRKYYIMAIELLGPSLRDLFHYCTDRFTLKTVLLLADQLICRLRGLHSRSYVHRDVKPENLLMGTRGNKNTVFLADFGLLRKYDNTRGDYEVLKQETYHRYQCGKHPEKGVRLVGTEIYASWRAHYSTRIEQRPRDDMESLGYVLIRFLNGCLPWETIEVPNNTKRQIAMAKMKRDISVSMLCKDLPSEFGRYFRHLRMSARPDHAYLQENFRKLFLRKGFENDQDYDWHWKKEDDELLNQLRQYERGRDKRRYLMGG</sequence>
<name>A0A8H5ZVL7_PETAA</name>
<evidence type="ECO:0000313" key="3">
    <source>
        <dbReference type="EMBL" id="KAF5855955.1"/>
    </source>
</evidence>
<dbReference type="GO" id="GO:0005524">
    <property type="term" value="F:ATP binding"/>
    <property type="evidence" value="ECO:0007669"/>
    <property type="project" value="InterPro"/>
</dbReference>
<dbReference type="InterPro" id="IPR000719">
    <property type="entry name" value="Prot_kinase_dom"/>
</dbReference>
<dbReference type="AlphaFoldDB" id="A0A8H5ZVL7"/>
<dbReference type="EMBL" id="SPNV01000364">
    <property type="protein sequence ID" value="KAF5855955.1"/>
    <property type="molecule type" value="Genomic_DNA"/>
</dbReference>
<keyword evidence="4" id="KW-1185">Reference proteome</keyword>
<dbReference type="SUPFAM" id="SSF56112">
    <property type="entry name" value="Protein kinase-like (PK-like)"/>
    <property type="match status" value="1"/>
</dbReference>